<evidence type="ECO:0000313" key="2">
    <source>
        <dbReference type="Proteomes" id="UP000308632"/>
    </source>
</evidence>
<dbReference type="AlphaFoldDB" id="A0A4U5W3P3"/>
<name>A0A4U5W3P3_STRGB</name>
<dbReference type="Proteomes" id="UP000308632">
    <property type="component" value="Unassembled WGS sequence"/>
</dbReference>
<evidence type="ECO:0000313" key="1">
    <source>
        <dbReference type="EMBL" id="TKS96014.1"/>
    </source>
</evidence>
<sequence length="294" mass="32482">MDKEEIRDDLVSSAQRWARTSIDAYLQEPPDQDFAVHHMAVAVEHLAKACLASITLTLLADIKPSLEDLLLLGGQEDKVEAGRAGLRTVSGAGVVMRLTKLGKGEVPQQLAALRDARNGVTHMGWGRPSSECRELLAAGAKYIDSLLPELSKEPAWFWDKHYETCKSLVVETTSELTVRYTAKIQQAKETFATKTDGLSASEKTALVASQSAAPLPSRWLLHVPTTCPACENPAFISGRDKSGDYGDIWFFPRYFGCRNCDLTLTGPELDLADMRAHSLRTEEEVDDDWEPDFD</sequence>
<organism evidence="1 2">
    <name type="scientific">Streptomyces galbus</name>
    <dbReference type="NCBI Taxonomy" id="33898"/>
    <lineage>
        <taxon>Bacteria</taxon>
        <taxon>Bacillati</taxon>
        <taxon>Actinomycetota</taxon>
        <taxon>Actinomycetes</taxon>
        <taxon>Kitasatosporales</taxon>
        <taxon>Streptomycetaceae</taxon>
        <taxon>Streptomyces</taxon>
    </lineage>
</organism>
<gene>
    <name evidence="1" type="ORF">E4U92_34630</name>
</gene>
<dbReference type="EMBL" id="SZPR01000043">
    <property type="protein sequence ID" value="TKS96014.1"/>
    <property type="molecule type" value="Genomic_DNA"/>
</dbReference>
<comment type="caution">
    <text evidence="1">The sequence shown here is derived from an EMBL/GenBank/DDBJ whole genome shotgun (WGS) entry which is preliminary data.</text>
</comment>
<dbReference type="RefSeq" id="WP_137304425.1">
    <property type="nucleotide sequence ID" value="NZ_BMVD01000019.1"/>
</dbReference>
<protein>
    <submittedName>
        <fullName evidence="1">Uncharacterized protein</fullName>
    </submittedName>
</protein>
<accession>A0A4U5W3P3</accession>
<reference evidence="1 2" key="1">
    <citation type="submission" date="2019-04" db="EMBL/GenBank/DDBJ databases">
        <title>Streptomyces lasaliensis sp.nov., an Actinomycete isolated from soil which produces the polyether antibiotic lasalocid.</title>
        <authorList>
            <person name="Erwin G."/>
            <person name="Haber C."/>
        </authorList>
    </citation>
    <scope>NUCLEOTIDE SEQUENCE [LARGE SCALE GENOMIC DNA]</scope>
    <source>
        <strain evidence="1 2">DSM 40089</strain>
    </source>
</reference>
<proteinExistence type="predicted"/>